<dbReference type="InterPro" id="IPR011335">
    <property type="entry name" value="Restrct_endonuc-II-like"/>
</dbReference>
<comment type="similarity">
    <text evidence="1 2">Belongs to the UPF0102 family.</text>
</comment>
<protein>
    <recommendedName>
        <fullName evidence="2">UPF0102 protein ENN04_04385</fullName>
    </recommendedName>
</protein>
<accession>A0A7C5X3V8</accession>
<dbReference type="PANTHER" id="PTHR34039:SF1">
    <property type="entry name" value="UPF0102 PROTEIN YRAN"/>
    <property type="match status" value="1"/>
</dbReference>
<dbReference type="PANTHER" id="PTHR34039">
    <property type="entry name" value="UPF0102 PROTEIN YRAN"/>
    <property type="match status" value="1"/>
</dbReference>
<proteinExistence type="inferred from homology"/>
<organism evidence="3">
    <name type="scientific">Thermocrinis ruber</name>
    <dbReference type="NCBI Taxonomy" id="75906"/>
    <lineage>
        <taxon>Bacteria</taxon>
        <taxon>Pseudomonadati</taxon>
        <taxon>Aquificota</taxon>
        <taxon>Aquificia</taxon>
        <taxon>Aquificales</taxon>
        <taxon>Aquificaceae</taxon>
        <taxon>Thermocrinis</taxon>
    </lineage>
</organism>
<dbReference type="InterPro" id="IPR003509">
    <property type="entry name" value="UPF0102_YraN-like"/>
</dbReference>
<evidence type="ECO:0000256" key="2">
    <source>
        <dbReference type="HAMAP-Rule" id="MF_00048"/>
    </source>
</evidence>
<name>A0A7C5X3V8_9AQUI</name>
<dbReference type="SUPFAM" id="SSF52980">
    <property type="entry name" value="Restriction endonuclease-like"/>
    <property type="match status" value="1"/>
</dbReference>
<dbReference type="AlphaFoldDB" id="A0A7C5X3V8"/>
<dbReference type="CDD" id="cd20736">
    <property type="entry name" value="PoNe_Nuclease"/>
    <property type="match status" value="1"/>
</dbReference>
<sequence length="106" mass="12091">MKKGKSFEDIACEYLTNLGYRILHRNFYCRGGEIDIIALDGDVLVFVEVKGTTTKLNPAERINYKKLQRIYKCAEEFLLEAPAQECRVDAILVEGGRIVHLKNISL</sequence>
<dbReference type="EMBL" id="DSAC01000052">
    <property type="protein sequence ID" value="HHO73858.1"/>
    <property type="molecule type" value="Genomic_DNA"/>
</dbReference>
<gene>
    <name evidence="3" type="ORF">ENN04_04385</name>
</gene>
<dbReference type="HAMAP" id="MF_00048">
    <property type="entry name" value="UPF0102"/>
    <property type="match status" value="1"/>
</dbReference>
<comment type="caution">
    <text evidence="3">The sequence shown here is derived from an EMBL/GenBank/DDBJ whole genome shotgun (WGS) entry which is preliminary data.</text>
</comment>
<dbReference type="Gene3D" id="3.40.1350.10">
    <property type="match status" value="1"/>
</dbReference>
<evidence type="ECO:0000313" key="3">
    <source>
        <dbReference type="EMBL" id="HHO73858.1"/>
    </source>
</evidence>
<dbReference type="InterPro" id="IPR011856">
    <property type="entry name" value="tRNA_endonuc-like_dom_sf"/>
</dbReference>
<dbReference type="GO" id="GO:0003676">
    <property type="term" value="F:nucleic acid binding"/>
    <property type="evidence" value="ECO:0007669"/>
    <property type="project" value="InterPro"/>
</dbReference>
<reference evidence="3" key="1">
    <citation type="journal article" date="2020" name="mSystems">
        <title>Genome- and Community-Level Interaction Insights into Carbon Utilization and Element Cycling Functions of Hydrothermarchaeota in Hydrothermal Sediment.</title>
        <authorList>
            <person name="Zhou Z."/>
            <person name="Liu Y."/>
            <person name="Xu W."/>
            <person name="Pan J."/>
            <person name="Luo Z.H."/>
            <person name="Li M."/>
        </authorList>
    </citation>
    <scope>NUCLEOTIDE SEQUENCE [LARGE SCALE GENOMIC DNA]</scope>
    <source>
        <strain evidence="3">SpSt-114</strain>
    </source>
</reference>
<dbReference type="Pfam" id="PF02021">
    <property type="entry name" value="UPF0102"/>
    <property type="match status" value="1"/>
</dbReference>
<evidence type="ECO:0000256" key="1">
    <source>
        <dbReference type="ARBA" id="ARBA00006738"/>
    </source>
</evidence>